<feature type="region of interest" description="Disordered" evidence="4">
    <location>
        <begin position="334"/>
        <end position="357"/>
    </location>
</feature>
<feature type="region of interest" description="Disordered" evidence="4">
    <location>
        <begin position="43"/>
        <end position="67"/>
    </location>
</feature>
<gene>
    <name evidence="5" type="ORF">SASPL_139294</name>
</gene>
<reference evidence="5" key="1">
    <citation type="submission" date="2018-01" db="EMBL/GenBank/DDBJ databases">
        <authorList>
            <person name="Mao J.F."/>
        </authorList>
    </citation>
    <scope>NUCLEOTIDE SEQUENCE</scope>
    <source>
        <strain evidence="5">Huo1</strain>
        <tissue evidence="5">Leaf</tissue>
    </source>
</reference>
<name>A0A8X8WLT4_SALSN</name>
<keyword evidence="3" id="KW-0804">Transcription</keyword>
<keyword evidence="6" id="KW-1185">Reference proteome</keyword>
<proteinExistence type="predicted"/>
<evidence type="ECO:0000313" key="5">
    <source>
        <dbReference type="EMBL" id="KAG6397845.1"/>
    </source>
</evidence>
<feature type="compositionally biased region" description="Polar residues" evidence="4">
    <location>
        <begin position="48"/>
        <end position="58"/>
    </location>
</feature>
<evidence type="ECO:0000313" key="6">
    <source>
        <dbReference type="Proteomes" id="UP000298416"/>
    </source>
</evidence>
<dbReference type="PANTHER" id="PTHR33388">
    <property type="entry name" value="OS01G0212500 PROTEIN"/>
    <property type="match status" value="1"/>
</dbReference>
<dbReference type="InterPro" id="IPR040356">
    <property type="entry name" value="SPEAR"/>
</dbReference>
<feature type="compositionally biased region" description="Polar residues" evidence="4">
    <location>
        <begin position="263"/>
        <end position="272"/>
    </location>
</feature>
<dbReference type="Proteomes" id="UP000298416">
    <property type="component" value="Unassembled WGS sequence"/>
</dbReference>
<evidence type="ECO:0000256" key="4">
    <source>
        <dbReference type="SAM" id="MobiDB-lite"/>
    </source>
</evidence>
<dbReference type="PANTHER" id="PTHR33388:SF1">
    <property type="entry name" value="PROTEIN SPEAR2"/>
    <property type="match status" value="1"/>
</dbReference>
<keyword evidence="2" id="KW-0805">Transcription regulation</keyword>
<dbReference type="EMBL" id="PNBA02000015">
    <property type="protein sequence ID" value="KAG6397845.1"/>
    <property type="molecule type" value="Genomic_DNA"/>
</dbReference>
<protein>
    <submittedName>
        <fullName evidence="5">Uncharacterized protein</fullName>
    </submittedName>
</protein>
<evidence type="ECO:0000256" key="2">
    <source>
        <dbReference type="ARBA" id="ARBA00023015"/>
    </source>
</evidence>
<reference evidence="5" key="2">
    <citation type="submission" date="2020-08" db="EMBL/GenBank/DDBJ databases">
        <title>Plant Genome Project.</title>
        <authorList>
            <person name="Zhang R.-G."/>
        </authorList>
    </citation>
    <scope>NUCLEOTIDE SEQUENCE</scope>
    <source>
        <strain evidence="5">Huo1</strain>
        <tissue evidence="5">Leaf</tissue>
    </source>
</reference>
<dbReference type="GO" id="GO:0003700">
    <property type="term" value="F:DNA-binding transcription factor activity"/>
    <property type="evidence" value="ECO:0007669"/>
    <property type="project" value="InterPro"/>
</dbReference>
<keyword evidence="1" id="KW-0678">Repressor</keyword>
<feature type="region of interest" description="Disordered" evidence="4">
    <location>
        <begin position="1"/>
        <end position="24"/>
    </location>
</feature>
<feature type="region of interest" description="Disordered" evidence="4">
    <location>
        <begin position="254"/>
        <end position="282"/>
    </location>
</feature>
<sequence length="357" mass="39986">MMENEEHREDSGEKSDLERRAQHSKYDDLDLHIRILLKFDGSEGEMAQEQQQHIVSSSDSERSRNVKLKKKIPQRGLGVAQLEKIRMEELMKKEVLASANAIGSVTDATPSPSPVNFRSSNTLYRSWSADHDHRNSNAAGFRPPMNFHSELNASASAAALPSAPQRFFRFQQPASPVVNPYSSSAFHMEPPSSQNHLHCNSYASSSSPWPEMVGVKRPYPFFLESPPEAHSESRYDELASCGSGYAPQKGPRNVYTSYCRDGPTNSNTPSEQGSRRTLRDDGRLDGDFLTLALPPPNSKHAYAIDDFGCQWPEDDERRQGNRLIASRSMEEPFNFFPVRPDESGGEKGEAIDLNLKL</sequence>
<comment type="caution">
    <text evidence="5">The sequence shown here is derived from an EMBL/GenBank/DDBJ whole genome shotgun (WGS) entry which is preliminary data.</text>
</comment>
<dbReference type="AlphaFoldDB" id="A0A8X8WLT4"/>
<evidence type="ECO:0000256" key="1">
    <source>
        <dbReference type="ARBA" id="ARBA00022491"/>
    </source>
</evidence>
<organism evidence="5">
    <name type="scientific">Salvia splendens</name>
    <name type="common">Scarlet sage</name>
    <dbReference type="NCBI Taxonomy" id="180675"/>
    <lineage>
        <taxon>Eukaryota</taxon>
        <taxon>Viridiplantae</taxon>
        <taxon>Streptophyta</taxon>
        <taxon>Embryophyta</taxon>
        <taxon>Tracheophyta</taxon>
        <taxon>Spermatophyta</taxon>
        <taxon>Magnoliopsida</taxon>
        <taxon>eudicotyledons</taxon>
        <taxon>Gunneridae</taxon>
        <taxon>Pentapetalae</taxon>
        <taxon>asterids</taxon>
        <taxon>lamiids</taxon>
        <taxon>Lamiales</taxon>
        <taxon>Lamiaceae</taxon>
        <taxon>Nepetoideae</taxon>
        <taxon>Mentheae</taxon>
        <taxon>Salviinae</taxon>
        <taxon>Salvia</taxon>
        <taxon>Salvia subgen. Calosphace</taxon>
        <taxon>core Calosphace</taxon>
    </lineage>
</organism>
<feature type="compositionally biased region" description="Basic and acidic residues" evidence="4">
    <location>
        <begin position="339"/>
        <end position="350"/>
    </location>
</feature>
<feature type="compositionally biased region" description="Basic and acidic residues" evidence="4">
    <location>
        <begin position="273"/>
        <end position="282"/>
    </location>
</feature>
<accession>A0A8X8WLT4</accession>
<evidence type="ECO:0000256" key="3">
    <source>
        <dbReference type="ARBA" id="ARBA00023163"/>
    </source>
</evidence>